<comment type="caution">
    <text evidence="2">The sequence shown here is derived from an EMBL/GenBank/DDBJ whole genome shotgun (WGS) entry which is preliminary data.</text>
</comment>
<reference evidence="2 3" key="1">
    <citation type="submission" date="2018-09" db="EMBL/GenBank/DDBJ databases">
        <authorList>
            <person name="Zhu H."/>
        </authorList>
    </citation>
    <scope>NUCLEOTIDE SEQUENCE [LARGE SCALE GENOMIC DNA]</scope>
    <source>
        <strain evidence="2 3">K2W22B-5</strain>
    </source>
</reference>
<evidence type="ECO:0000313" key="3">
    <source>
        <dbReference type="Proteomes" id="UP000283458"/>
    </source>
</evidence>
<dbReference type="AlphaFoldDB" id="A0A418VVH2"/>
<evidence type="ECO:0000256" key="1">
    <source>
        <dbReference type="SAM" id="MobiDB-lite"/>
    </source>
</evidence>
<dbReference type="InterPro" id="IPR010845">
    <property type="entry name" value="FlaF"/>
</dbReference>
<protein>
    <recommendedName>
        <fullName evidence="4">Flagellar protein FlaF</fullName>
    </recommendedName>
</protein>
<evidence type="ECO:0008006" key="4">
    <source>
        <dbReference type="Google" id="ProtNLM"/>
    </source>
</evidence>
<dbReference type="Proteomes" id="UP000283458">
    <property type="component" value="Unassembled WGS sequence"/>
</dbReference>
<dbReference type="EMBL" id="QYUL01000002">
    <property type="protein sequence ID" value="RJF81162.1"/>
    <property type="molecule type" value="Genomic_DNA"/>
</dbReference>
<name>A0A418VVH2_9PROT</name>
<dbReference type="RefSeq" id="WP_119831251.1">
    <property type="nucleotide sequence ID" value="NZ_QYUL01000002.1"/>
</dbReference>
<accession>A0A418VVH2</accession>
<evidence type="ECO:0000313" key="2">
    <source>
        <dbReference type="EMBL" id="RJF81162.1"/>
    </source>
</evidence>
<dbReference type="OrthoDB" id="8563081at2"/>
<feature type="region of interest" description="Disordered" evidence="1">
    <location>
        <begin position="142"/>
        <end position="165"/>
    </location>
</feature>
<dbReference type="Pfam" id="PF07309">
    <property type="entry name" value="FlaF"/>
    <property type="match status" value="1"/>
</dbReference>
<keyword evidence="3" id="KW-1185">Reference proteome</keyword>
<organism evidence="2 3">
    <name type="scientific">Azospirillum cavernae</name>
    <dbReference type="NCBI Taxonomy" id="2320860"/>
    <lineage>
        <taxon>Bacteria</taxon>
        <taxon>Pseudomonadati</taxon>
        <taxon>Pseudomonadota</taxon>
        <taxon>Alphaproteobacteria</taxon>
        <taxon>Rhodospirillales</taxon>
        <taxon>Azospirillaceae</taxon>
        <taxon>Azospirillum</taxon>
    </lineage>
</organism>
<proteinExistence type="predicted"/>
<gene>
    <name evidence="2" type="ORF">D3877_13165</name>
</gene>
<sequence length="176" mass="18630">MKPTPTYVNKPTSDNSRDVESWALAEAARRLISSSHAKDEEAFQAALQLNQRLWTIFQAALTEEDCGHPQEVRTNLAALSLLVDRETTARLIDLDFSKIETLVSINRTVASGLMAQNDFIAAQAAKDAPVAAAPLPPGVGGGGGVPGLRPAAGMPRPPVPAADAPAVNRESLRISI</sequence>
<dbReference type="GO" id="GO:0044781">
    <property type="term" value="P:bacterial-type flagellum organization"/>
    <property type="evidence" value="ECO:0007669"/>
    <property type="project" value="InterPro"/>
</dbReference>